<protein>
    <recommendedName>
        <fullName evidence="3">Transglutaminase-like domain-containing protein</fullName>
    </recommendedName>
</protein>
<dbReference type="RefSeq" id="WP_284328053.1">
    <property type="nucleotide sequence ID" value="NZ_BSUN01000001.1"/>
</dbReference>
<evidence type="ECO:0000259" key="3">
    <source>
        <dbReference type="Pfam" id="PF01841"/>
    </source>
</evidence>
<proteinExistence type="predicted"/>
<evidence type="ECO:0000256" key="1">
    <source>
        <dbReference type="SAM" id="MobiDB-lite"/>
    </source>
</evidence>
<dbReference type="InterPro" id="IPR002931">
    <property type="entry name" value="Transglutaminase-like"/>
</dbReference>
<keyword evidence="2" id="KW-1133">Transmembrane helix</keyword>
<keyword evidence="2" id="KW-0472">Membrane</keyword>
<evidence type="ECO:0000256" key="2">
    <source>
        <dbReference type="SAM" id="Phobius"/>
    </source>
</evidence>
<organism evidence="4 5">
    <name type="scientific">Demequina litorisediminis</name>
    <dbReference type="NCBI Taxonomy" id="1849022"/>
    <lineage>
        <taxon>Bacteria</taxon>
        <taxon>Bacillati</taxon>
        <taxon>Actinomycetota</taxon>
        <taxon>Actinomycetes</taxon>
        <taxon>Micrococcales</taxon>
        <taxon>Demequinaceae</taxon>
        <taxon>Demequina</taxon>
    </lineage>
</organism>
<sequence length="384" mass="41443">MQRLRDRGYLSHALQNDEAAARWEQELGEYTFVSSAAGHSYDRIDRLFTALNERAAEVGDGASDAELVAAAGDDEQFATAVALIASTMGYPSRVVLGARLATEDQDVAAVCDGGECRGGNMSAWVEVQGSSGAWVAIDVTPQHANPVAPDITSQRDPEFASPLDPENAEAIVPPATQRGTSDDSEPPEITEPEAEAWWLPVAKIVGASLLALLVLIGPIVAIVVWKIVRRRRRKGRAPADAVHGGWDEYLDLAADAGLDAMPLATRSEVAAAYATPHGAALATMTDRATFSGQGTDPADAARFWDLVEEDRRHWLTTRGWWRRLRMRLSLRSLWHATGSSSADAATPQSTARPQWRSDHTGATARRGSRSRTASRRGRKDGSRG</sequence>
<feature type="domain" description="Transglutaminase-like" evidence="3">
    <location>
        <begin position="40"/>
        <end position="138"/>
    </location>
</feature>
<dbReference type="SUPFAM" id="SSF54001">
    <property type="entry name" value="Cysteine proteinases"/>
    <property type="match status" value="1"/>
</dbReference>
<comment type="caution">
    <text evidence="4">The sequence shown here is derived from an EMBL/GenBank/DDBJ whole genome shotgun (WGS) entry which is preliminary data.</text>
</comment>
<accession>A0ABQ6IEF1</accession>
<reference evidence="5" key="1">
    <citation type="journal article" date="2019" name="Int. J. Syst. Evol. Microbiol.">
        <title>The Global Catalogue of Microorganisms (GCM) 10K type strain sequencing project: providing services to taxonomists for standard genome sequencing and annotation.</title>
        <authorList>
            <consortium name="The Broad Institute Genomics Platform"/>
            <consortium name="The Broad Institute Genome Sequencing Center for Infectious Disease"/>
            <person name="Wu L."/>
            <person name="Ma J."/>
        </authorList>
    </citation>
    <scope>NUCLEOTIDE SEQUENCE [LARGE SCALE GENOMIC DNA]</scope>
    <source>
        <strain evidence="5">NBRC 112299</strain>
    </source>
</reference>
<feature type="transmembrane region" description="Helical" evidence="2">
    <location>
        <begin position="209"/>
        <end position="228"/>
    </location>
</feature>
<feature type="region of interest" description="Disordered" evidence="1">
    <location>
        <begin position="337"/>
        <end position="384"/>
    </location>
</feature>
<name>A0ABQ6IEF1_9MICO</name>
<evidence type="ECO:0000313" key="4">
    <source>
        <dbReference type="EMBL" id="GMA35552.1"/>
    </source>
</evidence>
<feature type="compositionally biased region" description="Polar residues" evidence="1">
    <location>
        <begin position="337"/>
        <end position="352"/>
    </location>
</feature>
<feature type="region of interest" description="Disordered" evidence="1">
    <location>
        <begin position="146"/>
        <end position="190"/>
    </location>
</feature>
<feature type="compositionally biased region" description="Basic residues" evidence="1">
    <location>
        <begin position="366"/>
        <end position="378"/>
    </location>
</feature>
<dbReference type="Proteomes" id="UP001157125">
    <property type="component" value="Unassembled WGS sequence"/>
</dbReference>
<evidence type="ECO:0000313" key="5">
    <source>
        <dbReference type="Proteomes" id="UP001157125"/>
    </source>
</evidence>
<dbReference type="EMBL" id="BSUN01000001">
    <property type="protein sequence ID" value="GMA35552.1"/>
    <property type="molecule type" value="Genomic_DNA"/>
</dbReference>
<keyword evidence="5" id="KW-1185">Reference proteome</keyword>
<gene>
    <name evidence="4" type="ORF">GCM10025876_17560</name>
</gene>
<dbReference type="InterPro" id="IPR038765">
    <property type="entry name" value="Papain-like_cys_pep_sf"/>
</dbReference>
<keyword evidence="2" id="KW-0812">Transmembrane</keyword>
<dbReference type="Pfam" id="PF01841">
    <property type="entry name" value="Transglut_core"/>
    <property type="match status" value="1"/>
</dbReference>